<evidence type="ECO:0000256" key="1">
    <source>
        <dbReference type="SAM" id="SignalP"/>
    </source>
</evidence>
<evidence type="ECO:0008006" key="4">
    <source>
        <dbReference type="Google" id="ProtNLM"/>
    </source>
</evidence>
<gene>
    <name evidence="2" type="ORF">FGG15_01820</name>
</gene>
<keyword evidence="3" id="KW-1185">Reference proteome</keyword>
<feature type="signal peptide" evidence="1">
    <location>
        <begin position="1"/>
        <end position="22"/>
    </location>
</feature>
<evidence type="ECO:0000313" key="3">
    <source>
        <dbReference type="Proteomes" id="UP000751614"/>
    </source>
</evidence>
<reference evidence="2 3" key="1">
    <citation type="submission" date="2019-05" db="EMBL/GenBank/DDBJ databases">
        <title>Flagellimonas sp. AsT0115, sp. nov., isolated from a marine red algae, Asparagopsis taxiformis.</title>
        <authorList>
            <person name="Kim J."/>
            <person name="Jeong S.E."/>
            <person name="Jeon C.O."/>
        </authorList>
    </citation>
    <scope>NUCLEOTIDE SEQUENCE [LARGE SCALE GENOMIC DNA]</scope>
    <source>
        <strain evidence="2 3">AsT0115</strain>
    </source>
</reference>
<organism evidence="2 3">
    <name type="scientific">Flagellimonas algicola</name>
    <dbReference type="NCBI Taxonomy" id="2583815"/>
    <lineage>
        <taxon>Bacteria</taxon>
        <taxon>Pseudomonadati</taxon>
        <taxon>Bacteroidota</taxon>
        <taxon>Flavobacteriia</taxon>
        <taxon>Flavobacteriales</taxon>
        <taxon>Flavobacteriaceae</taxon>
        <taxon>Flagellimonas</taxon>
    </lineage>
</organism>
<comment type="caution">
    <text evidence="2">The sequence shown here is derived from an EMBL/GenBank/DDBJ whole genome shotgun (WGS) entry which is preliminary data.</text>
</comment>
<name>A0ABY2WNH9_9FLAO</name>
<dbReference type="RefSeq" id="WP_138832610.1">
    <property type="nucleotide sequence ID" value="NZ_VCNI01000001.1"/>
</dbReference>
<feature type="chain" id="PRO_5046446252" description="Secreted protein" evidence="1">
    <location>
        <begin position="23"/>
        <end position="227"/>
    </location>
</feature>
<proteinExistence type="predicted"/>
<keyword evidence="1" id="KW-0732">Signal</keyword>
<dbReference type="Proteomes" id="UP000751614">
    <property type="component" value="Unassembled WGS sequence"/>
</dbReference>
<accession>A0ABY2WNH9</accession>
<protein>
    <recommendedName>
        <fullName evidence="4">Secreted protein</fullName>
    </recommendedName>
</protein>
<dbReference type="EMBL" id="VCNI01000001">
    <property type="protein sequence ID" value="TMU56302.1"/>
    <property type="molecule type" value="Genomic_DNA"/>
</dbReference>
<sequence>MINKHFTLFAFVCLFMANFSFSNQCDNFYAKITYGLSHTKKAMGATNFEHQMYYAERALIALEKSESFMAECACAKSEDKRLDAMEALNKAIEPVDWDAGRFFSKKSMGLINELITILDECTLGIVPETVVEDSADTTLEHEAYADSEEDKDSMEQEMLKVFDKHAKDKLTRAEKAILDLVQFTNSFQQNSPEKENDPNSLEHHQKAYLEDAKNLLQRALKSLEAEK</sequence>
<evidence type="ECO:0000313" key="2">
    <source>
        <dbReference type="EMBL" id="TMU56302.1"/>
    </source>
</evidence>